<feature type="domain" description="Amidohydrolase-related" evidence="2">
    <location>
        <begin position="85"/>
        <end position="428"/>
    </location>
</feature>
<dbReference type="InterPro" id="IPR051781">
    <property type="entry name" value="Metallo-dep_Hydrolase"/>
</dbReference>
<keyword evidence="4" id="KW-1185">Reference proteome</keyword>
<comment type="caution">
    <text evidence="3">The sequence shown here is derived from an EMBL/GenBank/DDBJ whole genome shotgun (WGS) entry which is preliminary data.</text>
</comment>
<dbReference type="InterPro" id="IPR011059">
    <property type="entry name" value="Metal-dep_hydrolase_composite"/>
</dbReference>
<organism evidence="3 4">
    <name type="scientific">Sphingosinicella xenopeptidilytica</name>
    <dbReference type="NCBI Taxonomy" id="364098"/>
    <lineage>
        <taxon>Bacteria</taxon>
        <taxon>Pseudomonadati</taxon>
        <taxon>Pseudomonadota</taxon>
        <taxon>Alphaproteobacteria</taxon>
        <taxon>Sphingomonadales</taxon>
        <taxon>Sphingosinicellaceae</taxon>
        <taxon>Sphingosinicella</taxon>
    </lineage>
</organism>
<dbReference type="InterPro" id="IPR032466">
    <property type="entry name" value="Metal_Hydrolase"/>
</dbReference>
<gene>
    <name evidence="3" type="ORF">ACFQ00_15625</name>
</gene>
<dbReference type="SUPFAM" id="SSF51556">
    <property type="entry name" value="Metallo-dependent hydrolases"/>
    <property type="match status" value="1"/>
</dbReference>
<protein>
    <submittedName>
        <fullName evidence="3">Amidohydrolase family protein</fullName>
    </submittedName>
</protein>
<evidence type="ECO:0000259" key="2">
    <source>
        <dbReference type="Pfam" id="PF01979"/>
    </source>
</evidence>
<proteinExistence type="predicted"/>
<evidence type="ECO:0000313" key="3">
    <source>
        <dbReference type="EMBL" id="MFD0849764.1"/>
    </source>
</evidence>
<dbReference type="EMBL" id="JBHTIK010000012">
    <property type="protein sequence ID" value="MFD0849764.1"/>
    <property type="molecule type" value="Genomic_DNA"/>
</dbReference>
<feature type="signal peptide" evidence="1">
    <location>
        <begin position="1"/>
        <end position="26"/>
    </location>
</feature>
<dbReference type="PANTHER" id="PTHR43135:SF3">
    <property type="entry name" value="ALPHA-D-RIBOSE 1-METHYLPHOSPHONATE 5-TRIPHOSPHATE DIPHOSPHATASE"/>
    <property type="match status" value="1"/>
</dbReference>
<dbReference type="InterPro" id="IPR006680">
    <property type="entry name" value="Amidohydro-rel"/>
</dbReference>
<dbReference type="Gene3D" id="3.20.20.140">
    <property type="entry name" value="Metal-dependent hydrolases"/>
    <property type="match status" value="1"/>
</dbReference>
<feature type="chain" id="PRO_5046204016" evidence="1">
    <location>
        <begin position="27"/>
        <end position="449"/>
    </location>
</feature>
<dbReference type="Pfam" id="PF01979">
    <property type="entry name" value="Amidohydro_1"/>
    <property type="match status" value="1"/>
</dbReference>
<dbReference type="SUPFAM" id="SSF51338">
    <property type="entry name" value="Composite domain of metallo-dependent hydrolases"/>
    <property type="match status" value="1"/>
</dbReference>
<reference evidence="4" key="1">
    <citation type="journal article" date="2019" name="Int. J. Syst. Evol. Microbiol.">
        <title>The Global Catalogue of Microorganisms (GCM) 10K type strain sequencing project: providing services to taxonomists for standard genome sequencing and annotation.</title>
        <authorList>
            <consortium name="The Broad Institute Genomics Platform"/>
            <consortium name="The Broad Institute Genome Sequencing Center for Infectious Disease"/>
            <person name="Wu L."/>
            <person name="Ma J."/>
        </authorList>
    </citation>
    <scope>NUCLEOTIDE SEQUENCE [LARGE SCALE GENOMIC DNA]</scope>
    <source>
        <strain evidence="4">CCUG 52537</strain>
    </source>
</reference>
<accession>A0ABW3C5K5</accession>
<keyword evidence="1" id="KW-0732">Signal</keyword>
<evidence type="ECO:0000313" key="4">
    <source>
        <dbReference type="Proteomes" id="UP001597124"/>
    </source>
</evidence>
<dbReference type="Proteomes" id="UP001597124">
    <property type="component" value="Unassembled WGS sequence"/>
</dbReference>
<dbReference type="InterPro" id="IPR057744">
    <property type="entry name" value="OTAase-like"/>
</dbReference>
<dbReference type="Gene3D" id="2.30.40.10">
    <property type="entry name" value="Urease, subunit C, domain 1"/>
    <property type="match status" value="1"/>
</dbReference>
<dbReference type="RefSeq" id="WP_381492831.1">
    <property type="nucleotide sequence ID" value="NZ_JBHTIK010000012.1"/>
</dbReference>
<evidence type="ECO:0000256" key="1">
    <source>
        <dbReference type="SAM" id="SignalP"/>
    </source>
</evidence>
<dbReference type="CDD" id="cd01299">
    <property type="entry name" value="Met_dep_hydrolase_A"/>
    <property type="match status" value="1"/>
</dbReference>
<name>A0ABW3C5K5_SPHXN</name>
<dbReference type="PANTHER" id="PTHR43135">
    <property type="entry name" value="ALPHA-D-RIBOSE 1-METHYLPHOSPHONATE 5-TRIPHOSPHATE DIPHOSPHATASE"/>
    <property type="match status" value="1"/>
</dbReference>
<sequence length="449" mass="46383">MKAKKTLNAVAKACLLAGIVSGTVFGSMTAAAETIAIKAARVITDPALPPRGTSIILVENGRITAIGDDIAVPKDARTIDLSGYTVMPGLIDTHVHLTFDPNIRWNPVTETREYAVAITLHHAETLARAGFTTVRDLGPDQFFSQAARDAVAAGLHPGPRIIAAAKLSIIGGHGEPARMNPEVMDALDHGTSCTGAEECAAKVRLAFRNGAQAIKIMATGGSMTPGNALGQHFTDTELTSIVKTAHGLGMRVAAHSSGADGVRAAILAGVDTIEHGTFGQDAEAKLLRQQGGALSPTLSALDHVRRTVGTGVYSPLVDQKNAEVARVVGRMFQAARRAGVRIVFGTDSGVYPHGEGAHEAELMASLGGMTPTEILTSATTTAAAELDLSSETGSIAAGKAADIIAVEGDPLKDVSALKNVRFVMTRGAVIRNDKADQGSQDGAGARSGI</sequence>